<keyword evidence="1" id="KW-1133">Transmembrane helix</keyword>
<feature type="transmembrane region" description="Helical" evidence="1">
    <location>
        <begin position="28"/>
        <end position="51"/>
    </location>
</feature>
<name>A0A1F5Z7Y2_9BACT</name>
<dbReference type="InterPro" id="IPR010390">
    <property type="entry name" value="ABC-2_transporter-like"/>
</dbReference>
<protein>
    <recommendedName>
        <fullName evidence="4">ABC transporter permease</fullName>
    </recommendedName>
</protein>
<reference evidence="2 3" key="1">
    <citation type="journal article" date="2016" name="Nat. Commun.">
        <title>Thousands of microbial genomes shed light on interconnected biogeochemical processes in an aquifer system.</title>
        <authorList>
            <person name="Anantharaman K."/>
            <person name="Brown C.T."/>
            <person name="Hug L.A."/>
            <person name="Sharon I."/>
            <person name="Castelle C.J."/>
            <person name="Probst A.J."/>
            <person name="Thomas B.C."/>
            <person name="Singh A."/>
            <person name="Wilkins M.J."/>
            <person name="Karaoz U."/>
            <person name="Brodie E.L."/>
            <person name="Williams K.H."/>
            <person name="Hubbard S.S."/>
            <person name="Banfield J.F."/>
        </authorList>
    </citation>
    <scope>NUCLEOTIDE SEQUENCE [LARGE SCALE GENOMIC DNA]</scope>
</reference>
<dbReference type="Proteomes" id="UP000176854">
    <property type="component" value="Unassembled WGS sequence"/>
</dbReference>
<feature type="transmembrane region" description="Helical" evidence="1">
    <location>
        <begin position="63"/>
        <end position="84"/>
    </location>
</feature>
<dbReference type="AlphaFoldDB" id="A0A1F5Z7Y2"/>
<evidence type="ECO:0000256" key="1">
    <source>
        <dbReference type="SAM" id="Phobius"/>
    </source>
</evidence>
<evidence type="ECO:0000313" key="2">
    <source>
        <dbReference type="EMBL" id="OGG08569.1"/>
    </source>
</evidence>
<keyword evidence="1" id="KW-0812">Transmembrane</keyword>
<accession>A0A1F5Z7Y2</accession>
<feature type="transmembrane region" description="Helical" evidence="1">
    <location>
        <begin position="208"/>
        <end position="227"/>
    </location>
</feature>
<organism evidence="2 3">
    <name type="scientific">Candidatus Gottesmanbacteria bacterium RBG_16_43_7</name>
    <dbReference type="NCBI Taxonomy" id="1798373"/>
    <lineage>
        <taxon>Bacteria</taxon>
        <taxon>Candidatus Gottesmaniibacteriota</taxon>
    </lineage>
</organism>
<feature type="transmembrane region" description="Helical" evidence="1">
    <location>
        <begin position="123"/>
        <end position="144"/>
    </location>
</feature>
<evidence type="ECO:0000313" key="3">
    <source>
        <dbReference type="Proteomes" id="UP000176854"/>
    </source>
</evidence>
<dbReference type="PANTHER" id="PTHR36833:SF1">
    <property type="entry name" value="INTEGRAL MEMBRANE TRANSPORT PROTEIN"/>
    <property type="match status" value="1"/>
</dbReference>
<gene>
    <name evidence="2" type="ORF">A2154_00335</name>
</gene>
<feature type="transmembrane region" description="Helical" evidence="1">
    <location>
        <begin position="150"/>
        <end position="176"/>
    </location>
</feature>
<evidence type="ECO:0008006" key="4">
    <source>
        <dbReference type="Google" id="ProtNLM"/>
    </source>
</evidence>
<dbReference type="Pfam" id="PF06182">
    <property type="entry name" value="ABC2_membrane_6"/>
    <property type="match status" value="1"/>
</dbReference>
<feature type="transmembrane region" description="Helical" evidence="1">
    <location>
        <begin position="233"/>
        <end position="253"/>
    </location>
</feature>
<dbReference type="EMBL" id="MFJC01000062">
    <property type="protein sequence ID" value="OGG08569.1"/>
    <property type="molecule type" value="Genomic_DNA"/>
</dbReference>
<dbReference type="STRING" id="1798373.A2154_00335"/>
<keyword evidence="1" id="KW-0472">Membrane</keyword>
<proteinExistence type="predicted"/>
<comment type="caution">
    <text evidence="2">The sequence shown here is derived from an EMBL/GenBank/DDBJ whole genome shotgun (WGS) entry which is preliminary data.</text>
</comment>
<dbReference type="PANTHER" id="PTHR36833">
    <property type="entry name" value="SLR0610 PROTEIN-RELATED"/>
    <property type="match status" value="1"/>
</dbReference>
<sequence length="265" mass="30257">MIKKLQRYWQLWIKLTLDSFQTSLSSRFGAVLFMAGKLLRFTFFLIFLFTILAKTKALGQYTAAQAVLFYLTFTIVDTITQLFFREVYRFRPLVVSGDFDLILVKPINPLFRPLVGGADPLDLLMLIPYLVVFTISLVPLTPFITFAHVAGYLILILNSVFIAAGFHILVLAMAIITTEIDHTIMIYRDLTSMGRVPIDIYHDWLRSFLTYIMPVGLMMTFPVKAFLGLLSPSMITLTLIVSVVFLIVCYRIWTWSLTKYSSASS</sequence>